<dbReference type="GO" id="GO:0016491">
    <property type="term" value="F:oxidoreductase activity"/>
    <property type="evidence" value="ECO:0007669"/>
    <property type="project" value="UniProtKB-KW"/>
</dbReference>
<keyword evidence="3" id="KW-1185">Reference proteome</keyword>
<dbReference type="NCBIfam" id="TIGR03994">
    <property type="entry name" value="rSAM_HemZ"/>
    <property type="match status" value="1"/>
</dbReference>
<dbReference type="InterPro" id="IPR007197">
    <property type="entry name" value="rSAM"/>
</dbReference>
<evidence type="ECO:0000313" key="3">
    <source>
        <dbReference type="Proteomes" id="UP000001299"/>
    </source>
</evidence>
<sequence>MVKILEIKVYKVIRVNLNIDKYQYDIHSLFKAFYGNEDVKVIVSGSSNDEGDYFALVNILTEEESPDLVRGKVVVSAGLNSKEIVPVQKEVAYIDHLTVSKNENASTSGDAYTVDTSKNAVKKAIYLALREVTKRDLPWGNLTGIRPTRIAMNLIDNGKSDEEIFEYMKNTYFVSDEKIRLSISIARREKEVLKEIDYENGYSLYIGIPFCPTTCLYCSFTSYPIGAYSKIVDDYISCLEKEIDYVAENFEGKTLDTIYIGGGTPTTLEPHQLERLIGYLQDKLDTSHVKEFTVESGRPDSITREKLKTMKKMGVTRISVNPQTMRDETLRLIGRRHTVAQLIDSFHMAREEGFDNINMDIILGLPGETAEDVAYTMSEIKKLDPDDLTVHSLAIKRGSRLAEVLHEKELKGELKVPILESINNTEEMMNIASRGAAELSLEPYYLYRQKNISGNFENTGYARKGKAGIYNILINEEVQSIVALGAGTVTKRVYGNGRIERCDNVKDIKMYMENIQEMIDRKNILFK</sequence>
<proteinExistence type="predicted"/>
<dbReference type="AlphaFoldDB" id="E0RUP5"/>
<name>E0RUP5_BUTPB</name>
<dbReference type="SFLD" id="SFLDF00310">
    <property type="entry name" value="oxygen-independent_coproporphy"/>
    <property type="match status" value="1"/>
</dbReference>
<dbReference type="PANTHER" id="PTHR13932">
    <property type="entry name" value="COPROPORPHYRINIGEN III OXIDASE"/>
    <property type="match status" value="1"/>
</dbReference>
<dbReference type="HOGENOM" id="CLU_029256_1_0_9"/>
<dbReference type="InterPro" id="IPR023995">
    <property type="entry name" value="HemZ"/>
</dbReference>
<gene>
    <name evidence="2" type="primary">hemN1</name>
    <name evidence="2" type="ordered locus">bpr_I1348</name>
</gene>
<dbReference type="InterPro" id="IPR058240">
    <property type="entry name" value="rSAM_sf"/>
</dbReference>
<dbReference type="EMBL" id="CP001810">
    <property type="protein sequence ID" value="ADL34086.1"/>
    <property type="molecule type" value="Genomic_DNA"/>
</dbReference>
<feature type="domain" description="Radical SAM core" evidence="1">
    <location>
        <begin position="196"/>
        <end position="438"/>
    </location>
</feature>
<dbReference type="Pfam" id="PF04055">
    <property type="entry name" value="Radical_SAM"/>
    <property type="match status" value="1"/>
</dbReference>
<dbReference type="Gene3D" id="3.80.30.20">
    <property type="entry name" value="tm_1862 like domain"/>
    <property type="match status" value="1"/>
</dbReference>
<keyword evidence="2" id="KW-0560">Oxidoreductase</keyword>
<dbReference type="InterPro" id="IPR023404">
    <property type="entry name" value="rSAM_horseshoe"/>
</dbReference>
<reference evidence="2 3" key="1">
    <citation type="journal article" date="2010" name="PLoS ONE">
        <title>The glycobiome of the rumen bacterium Butyrivibrio proteoclasticus B316(T) highlights adaptation to a polysaccharide-rich environment.</title>
        <authorList>
            <person name="Kelly W.J."/>
            <person name="Leahy S.C."/>
            <person name="Altermann E."/>
            <person name="Yeoman C.J."/>
            <person name="Dunne J.C."/>
            <person name="Kong Z."/>
            <person name="Pacheco D.M."/>
            <person name="Li D."/>
            <person name="Noel S.J."/>
            <person name="Moon C.D."/>
            <person name="Cookson A.L."/>
            <person name="Attwood G.T."/>
        </authorList>
    </citation>
    <scope>NUCLEOTIDE SEQUENCE [LARGE SCALE GENOMIC DNA]</scope>
    <source>
        <strain evidence="3">ATCC 51982 / DSM 14932 / B316</strain>
    </source>
</reference>
<protein>
    <submittedName>
        <fullName evidence="2">Oxygen-independent coproporphyrinogen III oxidase HemN1</fullName>
        <ecNumber evidence="2">1.3.99.22</ecNumber>
    </submittedName>
</protein>
<dbReference type="EC" id="1.3.99.22" evidence="2"/>
<dbReference type="GO" id="GO:0006779">
    <property type="term" value="P:porphyrin-containing compound biosynthetic process"/>
    <property type="evidence" value="ECO:0007669"/>
    <property type="project" value="TreeGrafter"/>
</dbReference>
<dbReference type="PANTHER" id="PTHR13932:SF1">
    <property type="entry name" value="OXYGEN-INDEPENDENT COPROPORPHYRINOGEN-III OXIDASE-LIKE PROTEIN HEMZ"/>
    <property type="match status" value="1"/>
</dbReference>
<organism evidence="2 3">
    <name type="scientific">Butyrivibrio proteoclasticus (strain ATCC 51982 / DSM 14932 / B316)</name>
    <name type="common">Clostridium proteoclasticum</name>
    <dbReference type="NCBI Taxonomy" id="515622"/>
    <lineage>
        <taxon>Bacteria</taxon>
        <taxon>Bacillati</taxon>
        <taxon>Bacillota</taxon>
        <taxon>Clostridia</taxon>
        <taxon>Lachnospirales</taxon>
        <taxon>Lachnospiraceae</taxon>
        <taxon>Butyrivibrio</taxon>
    </lineage>
</organism>
<dbReference type="RefSeq" id="WP_013280740.1">
    <property type="nucleotide sequence ID" value="NC_014387.1"/>
</dbReference>
<dbReference type="SFLD" id="SFLDS00029">
    <property type="entry name" value="Radical_SAM"/>
    <property type="match status" value="1"/>
</dbReference>
<accession>E0RUP5</accession>
<dbReference type="GO" id="GO:0005737">
    <property type="term" value="C:cytoplasm"/>
    <property type="evidence" value="ECO:0007669"/>
    <property type="project" value="TreeGrafter"/>
</dbReference>
<dbReference type="STRING" id="515622.bpr_I1348"/>
<dbReference type="KEGG" id="bpb:bpr_I1348"/>
<dbReference type="InterPro" id="IPR006638">
    <property type="entry name" value="Elp3/MiaA/NifB-like_rSAM"/>
</dbReference>
<dbReference type="PROSITE" id="PS51918">
    <property type="entry name" value="RADICAL_SAM"/>
    <property type="match status" value="1"/>
</dbReference>
<evidence type="ECO:0000259" key="1">
    <source>
        <dbReference type="PROSITE" id="PS51918"/>
    </source>
</evidence>
<dbReference type="CDD" id="cd01335">
    <property type="entry name" value="Radical_SAM"/>
    <property type="match status" value="1"/>
</dbReference>
<dbReference type="Proteomes" id="UP000001299">
    <property type="component" value="Chromosome 1"/>
</dbReference>
<evidence type="ECO:0000313" key="2">
    <source>
        <dbReference type="EMBL" id="ADL34086.1"/>
    </source>
</evidence>
<dbReference type="SFLD" id="SFLDG01065">
    <property type="entry name" value="anaerobic_coproporphyrinogen-I"/>
    <property type="match status" value="1"/>
</dbReference>
<dbReference type="SUPFAM" id="SSF102114">
    <property type="entry name" value="Radical SAM enzymes"/>
    <property type="match status" value="1"/>
</dbReference>
<dbReference type="GO" id="GO:0051539">
    <property type="term" value="F:4 iron, 4 sulfur cluster binding"/>
    <property type="evidence" value="ECO:0007669"/>
    <property type="project" value="TreeGrafter"/>
</dbReference>
<dbReference type="SFLD" id="SFLDG01082">
    <property type="entry name" value="B12-binding_domain_containing"/>
    <property type="match status" value="1"/>
</dbReference>
<dbReference type="SMART" id="SM00729">
    <property type="entry name" value="Elp3"/>
    <property type="match status" value="1"/>
</dbReference>
<dbReference type="InterPro" id="IPR034505">
    <property type="entry name" value="Coproporphyrinogen-III_oxidase"/>
</dbReference>
<dbReference type="eggNOG" id="COG0635">
    <property type="taxonomic scope" value="Bacteria"/>
</dbReference>